<evidence type="ECO:0000313" key="24">
    <source>
        <dbReference type="Ensembl" id="ENSGWIP00000031773.1"/>
    </source>
</evidence>
<keyword evidence="14" id="KW-0449">Lipoprotein</keyword>
<dbReference type="InterPro" id="IPR000980">
    <property type="entry name" value="SH2"/>
</dbReference>
<dbReference type="InterPro" id="IPR001452">
    <property type="entry name" value="SH3_domain"/>
</dbReference>
<evidence type="ECO:0000256" key="17">
    <source>
        <dbReference type="PROSITE-ProRule" id="PRU00192"/>
    </source>
</evidence>
<keyword evidence="8 18" id="KW-0547">Nucleotide-binding</keyword>
<comment type="similarity">
    <text evidence="19">Belongs to the protein kinase superfamily. Tyr protein kinase family.</text>
</comment>
<dbReference type="PRINTS" id="PR00109">
    <property type="entry name" value="TYRKINASE"/>
</dbReference>
<gene>
    <name evidence="24" type="primary">hck</name>
</gene>
<evidence type="ECO:0000256" key="7">
    <source>
        <dbReference type="ARBA" id="ARBA00022707"/>
    </source>
</evidence>
<evidence type="ECO:0000256" key="3">
    <source>
        <dbReference type="ARBA" id="ARBA00022443"/>
    </source>
</evidence>
<evidence type="ECO:0000256" key="12">
    <source>
        <dbReference type="ARBA" id="ARBA00023136"/>
    </source>
</evidence>
<dbReference type="Gene3D" id="3.30.505.10">
    <property type="entry name" value="SH2 domain"/>
    <property type="match status" value="1"/>
</dbReference>
<dbReference type="Pfam" id="PF00017">
    <property type="entry name" value="SH2"/>
    <property type="match status" value="1"/>
</dbReference>
<keyword evidence="3 17" id="KW-0728">SH3 domain</keyword>
<dbReference type="AlphaFoldDB" id="A0A8C5GK90"/>
<keyword evidence="25" id="KW-1185">Reference proteome</keyword>
<reference evidence="24" key="3">
    <citation type="submission" date="2025-09" db="UniProtKB">
        <authorList>
            <consortium name="Ensembl"/>
        </authorList>
    </citation>
    <scope>IDENTIFICATION</scope>
</reference>
<evidence type="ECO:0000256" key="6">
    <source>
        <dbReference type="ARBA" id="ARBA00022679"/>
    </source>
</evidence>
<dbReference type="GO" id="GO:0005886">
    <property type="term" value="C:plasma membrane"/>
    <property type="evidence" value="ECO:0007669"/>
    <property type="project" value="UniProtKB-SubCell"/>
</dbReference>
<dbReference type="FunFam" id="1.10.510.10:FF:000553">
    <property type="entry name" value="Tyrosine-protein kinase"/>
    <property type="match status" value="1"/>
</dbReference>
<protein>
    <recommendedName>
        <fullName evidence="19">Tyrosine-protein kinase</fullName>
        <ecNumber evidence="19">2.7.10.2</ecNumber>
    </recommendedName>
</protein>
<evidence type="ECO:0000256" key="9">
    <source>
        <dbReference type="ARBA" id="ARBA00022777"/>
    </source>
</evidence>
<dbReference type="Gene3D" id="3.30.200.20">
    <property type="entry name" value="Phosphorylase Kinase, domain 1"/>
    <property type="match status" value="1"/>
</dbReference>
<reference evidence="24" key="1">
    <citation type="submission" date="2020-06" db="EMBL/GenBank/DDBJ databases">
        <authorList>
            <consortium name="Wellcome Sanger Institute Data Sharing"/>
        </authorList>
    </citation>
    <scope>NUCLEOTIDE SEQUENCE [LARGE SCALE GENOMIC DNA]</scope>
</reference>
<dbReference type="GO" id="GO:0005524">
    <property type="term" value="F:ATP binding"/>
    <property type="evidence" value="ECO:0007669"/>
    <property type="project" value="UniProtKB-UniRule"/>
</dbReference>
<dbReference type="Ensembl" id="ENSGWIT00000034593.1">
    <property type="protein sequence ID" value="ENSGWIP00000031773.1"/>
    <property type="gene ID" value="ENSGWIG00000015401.1"/>
</dbReference>
<dbReference type="PANTHER" id="PTHR24418">
    <property type="entry name" value="TYROSINE-PROTEIN KINASE"/>
    <property type="match status" value="1"/>
</dbReference>
<dbReference type="InterPro" id="IPR011009">
    <property type="entry name" value="Kinase-like_dom_sf"/>
</dbReference>
<comment type="catalytic activity">
    <reaction evidence="15 19">
        <text>L-tyrosyl-[protein] + ATP = O-phospho-L-tyrosyl-[protein] + ADP + H(+)</text>
        <dbReference type="Rhea" id="RHEA:10596"/>
        <dbReference type="Rhea" id="RHEA-COMP:10136"/>
        <dbReference type="Rhea" id="RHEA-COMP:20101"/>
        <dbReference type="ChEBI" id="CHEBI:15378"/>
        <dbReference type="ChEBI" id="CHEBI:30616"/>
        <dbReference type="ChEBI" id="CHEBI:46858"/>
        <dbReference type="ChEBI" id="CHEBI:61978"/>
        <dbReference type="ChEBI" id="CHEBI:456216"/>
        <dbReference type="EC" id="2.7.10.2"/>
    </reaction>
</comment>
<evidence type="ECO:0000256" key="4">
    <source>
        <dbReference type="ARBA" id="ARBA00022475"/>
    </source>
</evidence>
<evidence type="ECO:0000256" key="1">
    <source>
        <dbReference type="ARBA" id="ARBA00004236"/>
    </source>
</evidence>
<dbReference type="PROSITE" id="PS00107">
    <property type="entry name" value="PROTEIN_KINASE_ATP"/>
    <property type="match status" value="1"/>
</dbReference>
<dbReference type="EC" id="2.7.10.2" evidence="19"/>
<dbReference type="Proteomes" id="UP000694680">
    <property type="component" value="Chromosome 7"/>
</dbReference>
<keyword evidence="6 19" id="KW-0808">Transferase</keyword>
<dbReference type="PROSITE" id="PS50001">
    <property type="entry name" value="SH2"/>
    <property type="match status" value="1"/>
</dbReference>
<keyword evidence="5" id="KW-0597">Phosphoprotein</keyword>
<dbReference type="InterPro" id="IPR008266">
    <property type="entry name" value="Tyr_kinase_AS"/>
</dbReference>
<feature type="compositionally biased region" description="Polar residues" evidence="20">
    <location>
        <begin position="37"/>
        <end position="52"/>
    </location>
</feature>
<evidence type="ECO:0000256" key="2">
    <source>
        <dbReference type="ARBA" id="ARBA00004635"/>
    </source>
</evidence>
<evidence type="ECO:0000259" key="22">
    <source>
        <dbReference type="PROSITE" id="PS50002"/>
    </source>
</evidence>
<evidence type="ECO:0000256" key="5">
    <source>
        <dbReference type="ARBA" id="ARBA00022553"/>
    </source>
</evidence>
<dbReference type="CDD" id="cd05073">
    <property type="entry name" value="PTKc_Hck"/>
    <property type="match status" value="1"/>
</dbReference>
<dbReference type="InterPro" id="IPR036860">
    <property type="entry name" value="SH2_dom_sf"/>
</dbReference>
<dbReference type="SMART" id="SM00326">
    <property type="entry name" value="SH3"/>
    <property type="match status" value="1"/>
</dbReference>
<evidence type="ECO:0000256" key="16">
    <source>
        <dbReference type="PROSITE-ProRule" id="PRU00191"/>
    </source>
</evidence>
<dbReference type="InterPro" id="IPR050198">
    <property type="entry name" value="Non-receptor_tyrosine_kinases"/>
</dbReference>
<dbReference type="Pfam" id="PF07714">
    <property type="entry name" value="PK_Tyr_Ser-Thr"/>
    <property type="match status" value="1"/>
</dbReference>
<dbReference type="PROSITE" id="PS50011">
    <property type="entry name" value="PROTEIN_KINASE_DOM"/>
    <property type="match status" value="1"/>
</dbReference>
<keyword evidence="16" id="KW-0727">SH2 domain</keyword>
<dbReference type="Pfam" id="PF00018">
    <property type="entry name" value="SH3_1"/>
    <property type="match status" value="1"/>
</dbReference>
<feature type="binding site" evidence="18">
    <location>
        <position position="267"/>
    </location>
    <ligand>
        <name>ATP</name>
        <dbReference type="ChEBI" id="CHEBI:30616"/>
    </ligand>
</feature>
<dbReference type="FunFam" id="3.30.200.20:FF:000036">
    <property type="entry name" value="Tyrosine-protein kinase"/>
    <property type="match status" value="1"/>
</dbReference>
<evidence type="ECO:0000259" key="21">
    <source>
        <dbReference type="PROSITE" id="PS50001"/>
    </source>
</evidence>
<keyword evidence="7" id="KW-0519">Myristate</keyword>
<keyword evidence="4" id="KW-1003">Cell membrane</keyword>
<dbReference type="InterPro" id="IPR020635">
    <property type="entry name" value="Tyr_kinase_cat_dom"/>
</dbReference>
<evidence type="ECO:0000256" key="20">
    <source>
        <dbReference type="SAM" id="MobiDB-lite"/>
    </source>
</evidence>
<dbReference type="SMART" id="SM00252">
    <property type="entry name" value="SH2"/>
    <property type="match status" value="1"/>
</dbReference>
<evidence type="ECO:0000256" key="13">
    <source>
        <dbReference type="ARBA" id="ARBA00023137"/>
    </source>
</evidence>
<evidence type="ECO:0000256" key="19">
    <source>
        <dbReference type="RuleBase" id="RU362096"/>
    </source>
</evidence>
<evidence type="ECO:0000256" key="14">
    <source>
        <dbReference type="ARBA" id="ARBA00023288"/>
    </source>
</evidence>
<reference evidence="24" key="2">
    <citation type="submission" date="2025-08" db="UniProtKB">
        <authorList>
            <consortium name="Ensembl"/>
        </authorList>
    </citation>
    <scope>IDENTIFICATION</scope>
</reference>
<comment type="subcellular location">
    <subcellularLocation>
        <location evidence="1">Cell membrane</location>
    </subcellularLocation>
    <subcellularLocation>
        <location evidence="2">Membrane</location>
        <topology evidence="2">Lipid-anchor</topology>
    </subcellularLocation>
</comment>
<feature type="region of interest" description="Disordered" evidence="20">
    <location>
        <begin position="1"/>
        <end position="52"/>
    </location>
</feature>
<dbReference type="PRINTS" id="PR00452">
    <property type="entry name" value="SH3DOMAIN"/>
</dbReference>
<sequence>MGCVESKKEQNSLCKGDENKDPQSQAQTAHYVKDPTAGNSGNTAARTSPNAFSSDGESIAIALYDYEAIHDGDLGFKKGNKLRILEESGEWWRAMLISTGQEGYIPSNYVAKDTLEAEDWFFKGVSRKDAERQLLAQGNQVGSFMIRDSETTKGSYSLSVRDGDVSGDTVKHYKIRMLDNGGFYISPRITFTTLQELVNHYKSECQGDGLCHTLTSPCLSPKPEKPWEKDAWEIPRSSLKLDKRLGAGQFGEVWMATYNKHTKVAVKTMKAGSMSVEAFLMEANLMKSLQHDKLVRLNAVVTKEEPIYIITEYMEKGSLLDFLKSDEGGRILLPKLIDFSAQIAEGMAYIEQRNYIHRDLRAANILVNKNLVCKIADFGLARIIEDNEYTAREGAKFPIKWTAPEAINYGSFTIKSDVWSFGVLLTEIISYGRTPYPGMTNPEVIRSLEKGHRMQRQDSCPVELYDIMLECWKNKPDDRPTFDYLQSVLEDFYTATESQYQQQP</sequence>
<dbReference type="Gene3D" id="2.30.30.40">
    <property type="entry name" value="SH3 Domains"/>
    <property type="match status" value="1"/>
</dbReference>
<dbReference type="PROSITE" id="PS50002">
    <property type="entry name" value="SH3"/>
    <property type="match status" value="1"/>
</dbReference>
<dbReference type="PROSITE" id="PS00109">
    <property type="entry name" value="PROTEIN_KINASE_TYR"/>
    <property type="match status" value="1"/>
</dbReference>
<feature type="compositionally biased region" description="Basic and acidic residues" evidence="20">
    <location>
        <begin position="1"/>
        <end position="21"/>
    </location>
</feature>
<dbReference type="InterPro" id="IPR036028">
    <property type="entry name" value="SH3-like_dom_sf"/>
</dbReference>
<evidence type="ECO:0000256" key="11">
    <source>
        <dbReference type="ARBA" id="ARBA00022843"/>
    </source>
</evidence>
<evidence type="ECO:0000256" key="18">
    <source>
        <dbReference type="PROSITE-ProRule" id="PRU10141"/>
    </source>
</evidence>
<feature type="domain" description="SH3" evidence="22">
    <location>
        <begin position="55"/>
        <end position="115"/>
    </location>
</feature>
<organism evidence="24 25">
    <name type="scientific">Gouania willdenowi</name>
    <name type="common">Blunt-snouted clingfish</name>
    <name type="synonym">Lepadogaster willdenowi</name>
    <dbReference type="NCBI Taxonomy" id="441366"/>
    <lineage>
        <taxon>Eukaryota</taxon>
        <taxon>Metazoa</taxon>
        <taxon>Chordata</taxon>
        <taxon>Craniata</taxon>
        <taxon>Vertebrata</taxon>
        <taxon>Euteleostomi</taxon>
        <taxon>Actinopterygii</taxon>
        <taxon>Neopterygii</taxon>
        <taxon>Teleostei</taxon>
        <taxon>Neoteleostei</taxon>
        <taxon>Acanthomorphata</taxon>
        <taxon>Ovalentaria</taxon>
        <taxon>Blenniimorphae</taxon>
        <taxon>Blenniiformes</taxon>
        <taxon>Gobiesocoidei</taxon>
        <taxon>Gobiesocidae</taxon>
        <taxon>Gobiesocinae</taxon>
        <taxon>Gouania</taxon>
    </lineage>
</organism>
<proteinExistence type="inferred from homology"/>
<keyword evidence="10 18" id="KW-0067">ATP-binding</keyword>
<dbReference type="InterPro" id="IPR000719">
    <property type="entry name" value="Prot_kinase_dom"/>
</dbReference>
<evidence type="ECO:0000256" key="10">
    <source>
        <dbReference type="ARBA" id="ARBA00022840"/>
    </source>
</evidence>
<feature type="domain" description="SH2" evidence="21">
    <location>
        <begin position="120"/>
        <end position="218"/>
    </location>
</feature>
<dbReference type="SUPFAM" id="SSF50044">
    <property type="entry name" value="SH3-domain"/>
    <property type="match status" value="1"/>
</dbReference>
<evidence type="ECO:0000256" key="8">
    <source>
        <dbReference type="ARBA" id="ARBA00022741"/>
    </source>
</evidence>
<dbReference type="SUPFAM" id="SSF55550">
    <property type="entry name" value="SH2 domain"/>
    <property type="match status" value="1"/>
</dbReference>
<dbReference type="Gene3D" id="1.10.510.10">
    <property type="entry name" value="Transferase(Phosphotransferase) domain 1"/>
    <property type="match status" value="1"/>
</dbReference>
<dbReference type="SMART" id="SM00219">
    <property type="entry name" value="TyrKc"/>
    <property type="match status" value="1"/>
</dbReference>
<name>A0A8C5GK90_GOUWI</name>
<dbReference type="InterPro" id="IPR017441">
    <property type="entry name" value="Protein_kinase_ATP_BS"/>
</dbReference>
<dbReference type="PRINTS" id="PR00401">
    <property type="entry name" value="SH2DOMAIN"/>
</dbReference>
<evidence type="ECO:0000259" key="23">
    <source>
        <dbReference type="PROSITE" id="PS50011"/>
    </source>
</evidence>
<dbReference type="FunFam" id="3.30.505.10:FF:000010">
    <property type="entry name" value="Tyrosine-protein kinase"/>
    <property type="match status" value="1"/>
</dbReference>
<keyword evidence="12" id="KW-0472">Membrane</keyword>
<keyword evidence="13 19" id="KW-0829">Tyrosine-protein kinase</keyword>
<dbReference type="InterPro" id="IPR001245">
    <property type="entry name" value="Ser-Thr/Tyr_kinase_cat_dom"/>
</dbReference>
<dbReference type="GO" id="GO:0004715">
    <property type="term" value="F:non-membrane spanning protein tyrosine kinase activity"/>
    <property type="evidence" value="ECO:0007669"/>
    <property type="project" value="UniProtKB-EC"/>
</dbReference>
<dbReference type="SUPFAM" id="SSF56112">
    <property type="entry name" value="Protein kinase-like (PK-like)"/>
    <property type="match status" value="1"/>
</dbReference>
<keyword evidence="11" id="KW-0832">Ubl conjugation</keyword>
<feature type="domain" description="Protein kinase" evidence="23">
    <location>
        <begin position="239"/>
        <end position="493"/>
    </location>
</feature>
<evidence type="ECO:0000256" key="15">
    <source>
        <dbReference type="ARBA" id="ARBA00051245"/>
    </source>
</evidence>
<evidence type="ECO:0000313" key="25">
    <source>
        <dbReference type="Proteomes" id="UP000694680"/>
    </source>
</evidence>
<accession>A0A8C5GK90</accession>
<keyword evidence="9 19" id="KW-0418">Kinase</keyword>